<dbReference type="GO" id="GO:0006520">
    <property type="term" value="P:amino acid metabolic process"/>
    <property type="evidence" value="ECO:0007669"/>
    <property type="project" value="InterPro"/>
</dbReference>
<dbReference type="GO" id="GO:0005737">
    <property type="term" value="C:cytoplasm"/>
    <property type="evidence" value="ECO:0007669"/>
    <property type="project" value="TreeGrafter"/>
</dbReference>
<dbReference type="Pfam" id="PF00282">
    <property type="entry name" value="Pyridoxal_deC"/>
    <property type="match status" value="1"/>
</dbReference>
<dbReference type="Gene3D" id="1.20.1340.10">
    <property type="entry name" value="dopa decarboxylase, N-terminal domain"/>
    <property type="match status" value="1"/>
</dbReference>
<organism evidence="5">
    <name type="scientific">marine metagenome</name>
    <dbReference type="NCBI Taxonomy" id="408172"/>
    <lineage>
        <taxon>unclassified sequences</taxon>
        <taxon>metagenomes</taxon>
        <taxon>ecological metagenomes</taxon>
    </lineage>
</organism>
<dbReference type="InterPro" id="IPR010977">
    <property type="entry name" value="Aromatic_deC"/>
</dbReference>
<dbReference type="PANTHER" id="PTHR11999:SF70">
    <property type="entry name" value="MIP05841P"/>
    <property type="match status" value="1"/>
</dbReference>
<dbReference type="SUPFAM" id="SSF53383">
    <property type="entry name" value="PLP-dependent transferases"/>
    <property type="match status" value="1"/>
</dbReference>
<dbReference type="InterPro" id="IPR015421">
    <property type="entry name" value="PyrdxlP-dep_Trfase_major"/>
</dbReference>
<dbReference type="InterPro" id="IPR002129">
    <property type="entry name" value="PyrdxlP-dep_de-COase"/>
</dbReference>
<evidence type="ECO:0000313" key="5">
    <source>
        <dbReference type="EMBL" id="SVD01384.1"/>
    </source>
</evidence>
<evidence type="ECO:0000256" key="3">
    <source>
        <dbReference type="ARBA" id="ARBA00022898"/>
    </source>
</evidence>
<proteinExistence type="predicted"/>
<keyword evidence="3" id="KW-0663">Pyridoxal phosphate</keyword>
<dbReference type="GO" id="GO:0030170">
    <property type="term" value="F:pyridoxal phosphate binding"/>
    <property type="evidence" value="ECO:0007669"/>
    <property type="project" value="InterPro"/>
</dbReference>
<dbReference type="Gene3D" id="3.40.640.10">
    <property type="entry name" value="Type I PLP-dependent aspartate aminotransferase-like (Major domain)"/>
    <property type="match status" value="1"/>
</dbReference>
<reference evidence="5" key="1">
    <citation type="submission" date="2018-05" db="EMBL/GenBank/DDBJ databases">
        <authorList>
            <person name="Lanie J.A."/>
            <person name="Ng W.-L."/>
            <person name="Kazmierczak K.M."/>
            <person name="Andrzejewski T.M."/>
            <person name="Davidsen T.M."/>
            <person name="Wayne K.J."/>
            <person name="Tettelin H."/>
            <person name="Glass J.I."/>
            <person name="Rusch D."/>
            <person name="Podicherti R."/>
            <person name="Tsui H.-C.T."/>
            <person name="Winkler M.E."/>
        </authorList>
    </citation>
    <scope>NUCLEOTIDE SEQUENCE</scope>
</reference>
<dbReference type="PANTHER" id="PTHR11999">
    <property type="entry name" value="GROUP II PYRIDOXAL-5-PHOSPHATE DECARBOXYLASE"/>
    <property type="match status" value="1"/>
</dbReference>
<evidence type="ECO:0000256" key="1">
    <source>
        <dbReference type="ARBA" id="ARBA00001933"/>
    </source>
</evidence>
<dbReference type="InterPro" id="IPR015424">
    <property type="entry name" value="PyrdxlP-dep_Trfase"/>
</dbReference>
<evidence type="ECO:0000256" key="4">
    <source>
        <dbReference type="ARBA" id="ARBA00023239"/>
    </source>
</evidence>
<evidence type="ECO:0000256" key="2">
    <source>
        <dbReference type="ARBA" id="ARBA00022793"/>
    </source>
</evidence>
<keyword evidence="4" id="KW-0456">Lyase</keyword>
<dbReference type="GO" id="GO:0019752">
    <property type="term" value="P:carboxylic acid metabolic process"/>
    <property type="evidence" value="ECO:0007669"/>
    <property type="project" value="InterPro"/>
</dbReference>
<dbReference type="AlphaFoldDB" id="A0A382RUN6"/>
<keyword evidence="2" id="KW-0210">Decarboxylase</keyword>
<sequence>MAPEEFRRHGLALVDWIASYLSQNDEYPVLSQVSPGEIRDQLPYLPPESGSSFDEILSDFERLLLPGITHWNHPGFFAYFAISGSAPGVLAEFLTAALNVQAMLWRTSPAATELEEVTLGWLRQLLGLPDTFEGVI</sequence>
<feature type="non-terminal residue" evidence="5">
    <location>
        <position position="136"/>
    </location>
</feature>
<evidence type="ECO:0008006" key="6">
    <source>
        <dbReference type="Google" id="ProtNLM"/>
    </source>
</evidence>
<dbReference type="EMBL" id="UINC01124320">
    <property type="protein sequence ID" value="SVD01384.1"/>
    <property type="molecule type" value="Genomic_DNA"/>
</dbReference>
<name>A0A382RUN6_9ZZZZ</name>
<dbReference type="GO" id="GO:0016831">
    <property type="term" value="F:carboxy-lyase activity"/>
    <property type="evidence" value="ECO:0007669"/>
    <property type="project" value="UniProtKB-KW"/>
</dbReference>
<accession>A0A382RUN6</accession>
<gene>
    <name evidence="5" type="ORF">METZ01_LOCUS354238</name>
</gene>
<protein>
    <recommendedName>
        <fullName evidence="6">Amino acid decarboxylase</fullName>
    </recommendedName>
</protein>
<dbReference type="PRINTS" id="PR00800">
    <property type="entry name" value="YHDCRBOXLASE"/>
</dbReference>
<comment type="cofactor">
    <cofactor evidence="1">
        <name>pyridoxal 5'-phosphate</name>
        <dbReference type="ChEBI" id="CHEBI:597326"/>
    </cofactor>
</comment>